<evidence type="ECO:0000313" key="1">
    <source>
        <dbReference type="EMBL" id="EFB29523.1"/>
    </source>
</evidence>
<dbReference type="GO" id="GO:0008285">
    <property type="term" value="P:negative regulation of cell population proliferation"/>
    <property type="evidence" value="ECO:0007669"/>
    <property type="project" value="InterPro"/>
</dbReference>
<accession>D2GZQ3</accession>
<dbReference type="GO" id="GO:0005737">
    <property type="term" value="C:cytoplasm"/>
    <property type="evidence" value="ECO:0007669"/>
    <property type="project" value="TreeGrafter"/>
</dbReference>
<organism evidence="1">
    <name type="scientific">Ailuropoda melanoleuca</name>
    <name type="common">Giant panda</name>
    <dbReference type="NCBI Taxonomy" id="9646"/>
    <lineage>
        <taxon>Eukaryota</taxon>
        <taxon>Metazoa</taxon>
        <taxon>Chordata</taxon>
        <taxon>Craniata</taxon>
        <taxon>Vertebrata</taxon>
        <taxon>Euteleostomi</taxon>
        <taxon>Mammalia</taxon>
        <taxon>Eutheria</taxon>
        <taxon>Laurasiatheria</taxon>
        <taxon>Carnivora</taxon>
        <taxon>Caniformia</taxon>
        <taxon>Ursidae</taxon>
        <taxon>Ailuropoda</taxon>
    </lineage>
</organism>
<dbReference type="AlphaFoldDB" id="D2GZQ3"/>
<reference evidence="1" key="1">
    <citation type="journal article" date="2010" name="Nature">
        <title>The sequence and de novo assembly of the giant panda genome.</title>
        <authorList>
            <person name="Li R."/>
            <person name="Fan W."/>
            <person name="Tian G."/>
            <person name="Zhu H."/>
            <person name="He L."/>
            <person name="Cai J."/>
            <person name="Huang Q."/>
            <person name="Cai Q."/>
            <person name="Li B."/>
            <person name="Bai Y."/>
            <person name="Zhang Z."/>
            <person name="Zhang Y."/>
            <person name="Wang W."/>
            <person name="Li J."/>
            <person name="Wei F."/>
            <person name="Li H."/>
            <person name="Jian M."/>
            <person name="Li J."/>
            <person name="Zhang Z."/>
            <person name="Nielsen R."/>
            <person name="Li D."/>
            <person name="Gu W."/>
            <person name="Yang Z."/>
            <person name="Xuan Z."/>
            <person name="Ryder O.A."/>
            <person name="Leung F.C."/>
            <person name="Zhou Y."/>
            <person name="Cao J."/>
            <person name="Sun X."/>
            <person name="Fu Y."/>
            <person name="Fang X."/>
            <person name="Guo X."/>
            <person name="Wang B."/>
            <person name="Hou R."/>
            <person name="Shen F."/>
            <person name="Mu B."/>
            <person name="Ni P."/>
            <person name="Lin R."/>
            <person name="Qian W."/>
            <person name="Wang G."/>
            <person name="Yu C."/>
            <person name="Nie W."/>
            <person name="Wang J."/>
            <person name="Wu Z."/>
            <person name="Liang H."/>
            <person name="Min J."/>
            <person name="Wu Q."/>
            <person name="Cheng S."/>
            <person name="Ruan J."/>
            <person name="Wang M."/>
            <person name="Shi Z."/>
            <person name="Wen M."/>
            <person name="Liu B."/>
            <person name="Ren X."/>
            <person name="Zheng H."/>
            <person name="Dong D."/>
            <person name="Cook K."/>
            <person name="Shan G."/>
            <person name="Zhang H."/>
            <person name="Kosiol C."/>
            <person name="Xie X."/>
            <person name="Lu Z."/>
            <person name="Zheng H."/>
            <person name="Li Y."/>
            <person name="Steiner C.C."/>
            <person name="Lam T.T."/>
            <person name="Lin S."/>
            <person name="Zhang Q."/>
            <person name="Li G."/>
            <person name="Tian J."/>
            <person name="Gong T."/>
            <person name="Liu H."/>
            <person name="Zhang D."/>
            <person name="Fang L."/>
            <person name="Ye C."/>
            <person name="Zhang J."/>
            <person name="Hu W."/>
            <person name="Xu A."/>
            <person name="Ren Y."/>
            <person name="Zhang G."/>
            <person name="Bruford M.W."/>
            <person name="Li Q."/>
            <person name="Ma L."/>
            <person name="Guo Y."/>
            <person name="An N."/>
            <person name="Hu Y."/>
            <person name="Zheng Y."/>
            <person name="Shi Y."/>
            <person name="Li Z."/>
            <person name="Liu Q."/>
            <person name="Chen Y."/>
            <person name="Zhao J."/>
            <person name="Qu N."/>
            <person name="Zhao S."/>
            <person name="Tian F."/>
            <person name="Wang X."/>
            <person name="Wang H."/>
            <person name="Xu L."/>
            <person name="Liu X."/>
            <person name="Vinar T."/>
            <person name="Wang Y."/>
            <person name="Lam T.W."/>
            <person name="Yiu S.M."/>
            <person name="Liu S."/>
            <person name="Zhang H."/>
            <person name="Li D."/>
            <person name="Huang Y."/>
            <person name="Wang X."/>
            <person name="Yang G."/>
            <person name="Jiang Z."/>
            <person name="Wang J."/>
            <person name="Qin N."/>
            <person name="Li L."/>
            <person name="Li J."/>
            <person name="Bolund L."/>
            <person name="Kristiansen K."/>
            <person name="Wong G.K."/>
            <person name="Olson M."/>
            <person name="Zhang X."/>
            <person name="Li S."/>
            <person name="Yang H."/>
            <person name="Wang J."/>
            <person name="Wang J."/>
        </authorList>
    </citation>
    <scope>NUCLEOTIDE SEQUENCE [LARGE SCALE GENOMIC DNA]</scope>
</reference>
<protein>
    <submittedName>
        <fullName evidence="1">Uncharacterized protein</fullName>
    </submittedName>
</protein>
<name>D2GZQ3_AILME</name>
<dbReference type="PANTHER" id="PTHR46348">
    <property type="entry name" value="DELETED IN LUNG AND ESOPHAGEAL CANCER PROTEIN 1"/>
    <property type="match status" value="1"/>
</dbReference>
<dbReference type="InterPro" id="IPR033304">
    <property type="entry name" value="DLEC1"/>
</dbReference>
<dbReference type="InterPro" id="IPR013783">
    <property type="entry name" value="Ig-like_fold"/>
</dbReference>
<dbReference type="PANTHER" id="PTHR46348:SF1">
    <property type="entry name" value="DELETED IN LUNG AND ESOPHAGEAL CANCER PROTEIN 1"/>
    <property type="match status" value="1"/>
</dbReference>
<dbReference type="GO" id="GO:0015631">
    <property type="term" value="F:tubulin binding"/>
    <property type="evidence" value="ECO:0007669"/>
    <property type="project" value="TreeGrafter"/>
</dbReference>
<sequence length="213" mass="22758">MSSQALLSQHSGLVTSSAFRGNRKAAGLQPKPKGTASFTSAQVNVSFSLSLELLSYQKLLADQMLPGVDIQQRASGEKEWCLLRTCSWSSPTRPLRPPPALVLAAGTSPLPLAVVLPVCSSEASEPGVVPLRATVAVPELQLSTSWVDFGTCFVDEEWVREVNLMNLSGCRSYWAVLMGQQEPDKDPVAFKVSPNSGLLEAGPVNVPPNTITP</sequence>
<dbReference type="Gene3D" id="2.60.40.10">
    <property type="entry name" value="Immunoglobulins"/>
    <property type="match status" value="1"/>
</dbReference>
<proteinExistence type="predicted"/>
<dbReference type="InParanoid" id="D2GZQ3"/>
<dbReference type="GO" id="GO:0005929">
    <property type="term" value="C:cilium"/>
    <property type="evidence" value="ECO:0007669"/>
    <property type="project" value="TreeGrafter"/>
</dbReference>
<gene>
    <name evidence="1" type="ORF">PANDA_002588</name>
</gene>
<dbReference type="EMBL" id="GL192394">
    <property type="protein sequence ID" value="EFB29523.1"/>
    <property type="molecule type" value="Genomic_DNA"/>
</dbReference>